<evidence type="ECO:0000313" key="2">
    <source>
        <dbReference type="Proteomes" id="UP000271098"/>
    </source>
</evidence>
<keyword evidence="2" id="KW-1185">Reference proteome</keyword>
<dbReference type="OrthoDB" id="5815739at2759"/>
<dbReference type="EMBL" id="UYRT01003552">
    <property type="protein sequence ID" value="VDK33910.1"/>
    <property type="molecule type" value="Genomic_DNA"/>
</dbReference>
<reference evidence="1 2" key="2">
    <citation type="submission" date="2018-11" db="EMBL/GenBank/DDBJ databases">
        <authorList>
            <consortium name="Pathogen Informatics"/>
        </authorList>
    </citation>
    <scope>NUCLEOTIDE SEQUENCE [LARGE SCALE GENOMIC DNA]</scope>
</reference>
<dbReference type="AlphaFoldDB" id="A0A183D0Z5"/>
<name>A0A183D0Z5_9BILA</name>
<proteinExistence type="predicted"/>
<sequence>MEWKVKVLLGSRSLPVFRKDYATKFYFPRFFRFQKWENEVKQKTNSREPSYRYITVRESIDAIRQRLNEQQQTNAACSCQTAPAGTRPIREHYYSSIGGGSDYETLNSEAASGNACITVDEEGAPRPPTSPIPVRTNVEEDGNSISPSFSGCARTANFGSSYSTTTEKIRQLRSNFFDPELKLPKELEHAPSSGRHFEPPKKALNKQLTFGTNDWKTNPASSSFCTIHRSVEGTSSTRTRNLTFRSASFSSDFPAFRQKLRNHFGHRSAPGDSRSRSFHGSNIFASKRLSSEELMGRNDVVLAVCEMDDGHSSGLTMCQNENQ</sequence>
<accession>A0A183D0Z5</accession>
<dbReference type="Proteomes" id="UP000271098">
    <property type="component" value="Unassembled WGS sequence"/>
</dbReference>
<gene>
    <name evidence="1" type="ORF">GPUH_LOCUS2386</name>
</gene>
<protein>
    <submittedName>
        <fullName evidence="1 3">Uncharacterized protein</fullName>
    </submittedName>
</protein>
<reference evidence="3" key="1">
    <citation type="submission" date="2016-06" db="UniProtKB">
        <authorList>
            <consortium name="WormBaseParasite"/>
        </authorList>
    </citation>
    <scope>IDENTIFICATION</scope>
</reference>
<dbReference type="WBParaSite" id="GPUH_0000239101-mRNA-1">
    <property type="protein sequence ID" value="GPUH_0000239101-mRNA-1"/>
    <property type="gene ID" value="GPUH_0000239101"/>
</dbReference>
<evidence type="ECO:0000313" key="3">
    <source>
        <dbReference type="WBParaSite" id="GPUH_0000239101-mRNA-1"/>
    </source>
</evidence>
<evidence type="ECO:0000313" key="1">
    <source>
        <dbReference type="EMBL" id="VDK33910.1"/>
    </source>
</evidence>
<organism evidence="3">
    <name type="scientific">Gongylonema pulchrum</name>
    <dbReference type="NCBI Taxonomy" id="637853"/>
    <lineage>
        <taxon>Eukaryota</taxon>
        <taxon>Metazoa</taxon>
        <taxon>Ecdysozoa</taxon>
        <taxon>Nematoda</taxon>
        <taxon>Chromadorea</taxon>
        <taxon>Rhabditida</taxon>
        <taxon>Spirurina</taxon>
        <taxon>Spiruromorpha</taxon>
        <taxon>Spiruroidea</taxon>
        <taxon>Gongylonematidae</taxon>
        <taxon>Gongylonema</taxon>
    </lineage>
</organism>